<feature type="region of interest" description="Disordered" evidence="1">
    <location>
        <begin position="1"/>
        <end position="65"/>
    </location>
</feature>
<reference evidence="2" key="2">
    <citation type="submission" date="2013-10" db="EMBL/GenBank/DDBJ databases">
        <authorList>
            <person name="Aslett M."/>
        </authorList>
    </citation>
    <scope>NUCLEOTIDE SEQUENCE [LARGE SCALE GENOMIC DNA]</scope>
    <source>
        <strain evidence="2">Houghton</strain>
    </source>
</reference>
<dbReference type="Proteomes" id="UP000030754">
    <property type="component" value="Unassembled WGS sequence"/>
</dbReference>
<accession>U6MLG0</accession>
<evidence type="ECO:0000313" key="3">
    <source>
        <dbReference type="Proteomes" id="UP000030754"/>
    </source>
</evidence>
<dbReference type="GeneID" id="25470547"/>
<evidence type="ECO:0000313" key="2">
    <source>
        <dbReference type="EMBL" id="CDJ65047.1"/>
    </source>
</evidence>
<gene>
    <name evidence="2" type="ORF">ENH_00003530</name>
</gene>
<proteinExistence type="predicted"/>
<dbReference type="EMBL" id="HG723042">
    <property type="protein sequence ID" value="CDJ65047.1"/>
    <property type="molecule type" value="Genomic_DNA"/>
</dbReference>
<keyword evidence="3" id="KW-1185">Reference proteome</keyword>
<name>U6MLG0_9EIME</name>
<feature type="compositionally biased region" description="Low complexity" evidence="1">
    <location>
        <begin position="1"/>
        <end position="17"/>
    </location>
</feature>
<dbReference type="VEuPathDB" id="ToxoDB:ENH_00003530"/>
<reference evidence="2" key="1">
    <citation type="submission" date="2013-10" db="EMBL/GenBank/DDBJ databases">
        <title>Genomic analysis of the causative agents of coccidiosis in chickens.</title>
        <authorList>
            <person name="Reid A.J."/>
            <person name="Blake D."/>
            <person name="Billington K."/>
            <person name="Browne H."/>
            <person name="Dunn M."/>
            <person name="Hung S."/>
            <person name="Kawahara F."/>
            <person name="Miranda-Saavedra D."/>
            <person name="Mourier T."/>
            <person name="Nagra H."/>
            <person name="Otto T.D."/>
            <person name="Rawlings N."/>
            <person name="Sanchez A."/>
            <person name="Sanders M."/>
            <person name="Subramaniam C."/>
            <person name="Tay Y."/>
            <person name="Dear P."/>
            <person name="Doerig C."/>
            <person name="Gruber A."/>
            <person name="Parkinson J."/>
            <person name="Shirley M."/>
            <person name="Wan K.L."/>
            <person name="Berriman M."/>
            <person name="Tomley F."/>
            <person name="Pain A."/>
        </authorList>
    </citation>
    <scope>NUCLEOTIDE SEQUENCE [LARGE SCALE GENOMIC DNA]</scope>
    <source>
        <strain evidence="2">Houghton</strain>
    </source>
</reference>
<dbReference type="AlphaFoldDB" id="U6MLG0"/>
<feature type="compositionally biased region" description="Low complexity" evidence="1">
    <location>
        <begin position="37"/>
        <end position="50"/>
    </location>
</feature>
<sequence length="353" mass="36506">MNKYRAASVSRFASVSSLDQQNEESKPKEQVAKIGPSTITETQTTTQSISCHKPVGTPTPFSPSRQRVAKRRNTAAVAAAAAAATAGTADIAAASAAAEVIFPGEATNERLISATDVPHNLHSSLYFAPTVTTQASETGGAATSVAATMTPTPGVVAAAAAPSPIAPAASDVAVTTAAAAPMSTAAVADSGDLCWMISDLTSSWTRPDCFTSCDSIFGREGEGHIGTSTKSDYDCLESNGVAGSLHTGVMYTSRSDDSGNSGFSDDFYNFGSSSFGSRLIQGVGGEHTPKDELSSSVWSSFEVANEENREEYKCTQQVLNSTRDRSQSILCCGLPTGPTTGKRKICNGTVNSI</sequence>
<protein>
    <submittedName>
        <fullName evidence="2">Uncharacterized protein</fullName>
    </submittedName>
</protein>
<evidence type="ECO:0000256" key="1">
    <source>
        <dbReference type="SAM" id="MobiDB-lite"/>
    </source>
</evidence>
<dbReference type="RefSeq" id="XP_013433514.1">
    <property type="nucleotide sequence ID" value="XM_013578060.1"/>
</dbReference>
<organism evidence="2 3">
    <name type="scientific">Eimeria necatrix</name>
    <dbReference type="NCBI Taxonomy" id="51315"/>
    <lineage>
        <taxon>Eukaryota</taxon>
        <taxon>Sar</taxon>
        <taxon>Alveolata</taxon>
        <taxon>Apicomplexa</taxon>
        <taxon>Conoidasida</taxon>
        <taxon>Coccidia</taxon>
        <taxon>Eucoccidiorida</taxon>
        <taxon>Eimeriorina</taxon>
        <taxon>Eimeriidae</taxon>
        <taxon>Eimeria</taxon>
    </lineage>
</organism>